<protein>
    <submittedName>
        <fullName evidence="1">Uncharacterized protein</fullName>
    </submittedName>
</protein>
<dbReference type="AlphaFoldDB" id="A0ABD3MPZ7"/>
<reference evidence="1 2" key="1">
    <citation type="submission" date="2024-10" db="EMBL/GenBank/DDBJ databases">
        <title>Updated reference genomes for cyclostephanoid diatoms.</title>
        <authorList>
            <person name="Roberts W.R."/>
            <person name="Alverson A.J."/>
        </authorList>
    </citation>
    <scope>NUCLEOTIDE SEQUENCE [LARGE SCALE GENOMIC DNA]</scope>
    <source>
        <strain evidence="1 2">AJA276-08</strain>
    </source>
</reference>
<keyword evidence="2" id="KW-1185">Reference proteome</keyword>
<evidence type="ECO:0000313" key="1">
    <source>
        <dbReference type="EMBL" id="KAL3766075.1"/>
    </source>
</evidence>
<comment type="caution">
    <text evidence="1">The sequence shown here is derived from an EMBL/GenBank/DDBJ whole genome shotgun (WGS) entry which is preliminary data.</text>
</comment>
<organism evidence="1 2">
    <name type="scientific">Stephanodiscus triporus</name>
    <dbReference type="NCBI Taxonomy" id="2934178"/>
    <lineage>
        <taxon>Eukaryota</taxon>
        <taxon>Sar</taxon>
        <taxon>Stramenopiles</taxon>
        <taxon>Ochrophyta</taxon>
        <taxon>Bacillariophyta</taxon>
        <taxon>Coscinodiscophyceae</taxon>
        <taxon>Thalassiosirophycidae</taxon>
        <taxon>Stephanodiscales</taxon>
        <taxon>Stephanodiscaceae</taxon>
        <taxon>Stephanodiscus</taxon>
    </lineage>
</organism>
<dbReference type="Proteomes" id="UP001530315">
    <property type="component" value="Unassembled WGS sequence"/>
</dbReference>
<name>A0ABD3MPZ7_9STRA</name>
<accession>A0ABD3MPZ7</accession>
<sequence>MLLGKWGQFHLLDAVRLLDGKGFTCFWLSGPDLWRITDCYFDVYNTWHYWSNVACVHRSYTKLAERMEIRFKKTLE</sequence>
<dbReference type="EMBL" id="JALLAZ020001737">
    <property type="protein sequence ID" value="KAL3766075.1"/>
    <property type="molecule type" value="Genomic_DNA"/>
</dbReference>
<gene>
    <name evidence="1" type="ORF">ACHAW5_007770</name>
</gene>
<evidence type="ECO:0000313" key="2">
    <source>
        <dbReference type="Proteomes" id="UP001530315"/>
    </source>
</evidence>
<proteinExistence type="predicted"/>